<dbReference type="Proteomes" id="UP001515683">
    <property type="component" value="Unassembled WGS sequence"/>
</dbReference>
<dbReference type="InterPro" id="IPR014121">
    <property type="entry name" value="TraN_Ftype"/>
</dbReference>
<gene>
    <name evidence="2" type="primary">traN</name>
    <name evidence="2" type="ORF">F3J40_20300</name>
</gene>
<organism evidence="2 3">
    <name type="scientific">Candidatus Pantoea multigeneris</name>
    <dbReference type="NCBI Taxonomy" id="2608357"/>
    <lineage>
        <taxon>Bacteria</taxon>
        <taxon>Pseudomonadati</taxon>
        <taxon>Pseudomonadota</taxon>
        <taxon>Gammaproteobacteria</taxon>
        <taxon>Enterobacterales</taxon>
        <taxon>Erwiniaceae</taxon>
        <taxon>Pantoea</taxon>
    </lineage>
</organism>
<keyword evidence="3" id="KW-1185">Reference proteome</keyword>
<name>A0ABX0REZ7_9GAMM</name>
<accession>A0ABX0REZ7</accession>
<protein>
    <submittedName>
        <fullName evidence="2">Type-F conjugative transfer system mating-pair stabilization protein TraN</fullName>
    </submittedName>
</protein>
<sequence>MKTAYRSLTAGLLALLSAGAVASSMDDANQEGVAAGKAGTITSTADPNAYFDNYSANPPQSSYYQGGTQTSTDLAAKGQSELTTSDLGQTAQQAYVNNPADSISADSDMIKYSDSVRSNAESLTGLTSGQCTEQQLNKTTYTTHSCQMANNLTQTCTRDATIGTTGARETYDTQLTFSLTGMTGTRVADYWIEYDFTVPDDGTISGGSWVFTMPSSPNDHESGSDFQYTVKVLGQTFTTTFNSSTTINIPAQQVTKGQVIPVLIRHTNGTREDAAANTLLNNFKTGSFTAVATLPLEAVRDTVQAGLQWTDSCPDGMGDAVKMSETCTDPGGTRSVVVGGQTYSVYSDCWQYTTLWQVNEDDTNTCQTYIDDPNCSEGTRTCTQKIGDYCVMQNMTYQCASTVTSTGYLCGTQFYCSDGSCASMEAGTNGNFSEAVSQLAALAAAGKDFAGMDPDTVSAFTGKAMACRKSAAGFSNCCKSSGWGQDVGLAHCNTEEKEIGTAKEKKLVVDVGSYCAKKVLGVCLEKKESYCVFDSKLARIVQDQGRRGQLGISFGSASSPDCRGLKVTELQDVKFDQLDFSDFYDDLNSNVSLPDQSALTERIQSDIKNSLNTTGG</sequence>
<evidence type="ECO:0000313" key="2">
    <source>
        <dbReference type="EMBL" id="NIF23925.1"/>
    </source>
</evidence>
<dbReference type="Pfam" id="PF06986">
    <property type="entry name" value="F_T4SS_TraN"/>
    <property type="match status" value="1"/>
</dbReference>
<feature type="signal peptide" evidence="1">
    <location>
        <begin position="1"/>
        <end position="22"/>
    </location>
</feature>
<evidence type="ECO:0000313" key="3">
    <source>
        <dbReference type="Proteomes" id="UP001515683"/>
    </source>
</evidence>
<proteinExistence type="predicted"/>
<reference evidence="2 3" key="1">
    <citation type="journal article" date="2019" name="bioRxiv">
        <title>Bacteria contribute to plant secondary compound degradation in a generalist herbivore system.</title>
        <authorList>
            <person name="Francoeur C.B."/>
            <person name="Khadempour L."/>
            <person name="Moreira-Soto R.D."/>
            <person name="Gotting K."/>
            <person name="Book A.J."/>
            <person name="Pinto-Tomas A.A."/>
            <person name="Keefover-Ring K."/>
            <person name="Currie C.R."/>
        </authorList>
    </citation>
    <scope>NUCLEOTIDE SEQUENCE [LARGE SCALE GENOMIC DNA]</scope>
    <source>
        <strain evidence="2">Acro-835</strain>
    </source>
</reference>
<dbReference type="EMBL" id="VWXF01000011">
    <property type="protein sequence ID" value="NIF23925.1"/>
    <property type="molecule type" value="Genomic_DNA"/>
</dbReference>
<dbReference type="NCBIfam" id="TIGR02750">
    <property type="entry name" value="TraN_Ftype"/>
    <property type="match status" value="1"/>
</dbReference>
<dbReference type="RefSeq" id="WP_167017603.1">
    <property type="nucleotide sequence ID" value="NZ_VWXF01000011.1"/>
</dbReference>
<feature type="chain" id="PRO_5046089424" evidence="1">
    <location>
        <begin position="23"/>
        <end position="616"/>
    </location>
</feature>
<comment type="caution">
    <text evidence="2">The sequence shown here is derived from an EMBL/GenBank/DDBJ whole genome shotgun (WGS) entry which is preliminary data.</text>
</comment>
<keyword evidence="1" id="KW-0732">Signal</keyword>
<evidence type="ECO:0000256" key="1">
    <source>
        <dbReference type="SAM" id="SignalP"/>
    </source>
</evidence>